<keyword evidence="4 10" id="KW-0808">Transferase</keyword>
<dbReference type="SUPFAM" id="SSF53067">
    <property type="entry name" value="Actin-like ATPase domain"/>
    <property type="match status" value="1"/>
</dbReference>
<dbReference type="GO" id="GO:0005737">
    <property type="term" value="C:cytoplasm"/>
    <property type="evidence" value="ECO:0007669"/>
    <property type="project" value="InterPro"/>
</dbReference>
<dbReference type="STRING" id="504797.SAMN05421678_110230"/>
<accession>A0A1I2WEG9</accession>
<dbReference type="InterPro" id="IPR049874">
    <property type="entry name" value="ROK_cs"/>
</dbReference>
<dbReference type="Pfam" id="PF00480">
    <property type="entry name" value="ROK"/>
    <property type="match status" value="1"/>
</dbReference>
<evidence type="ECO:0000313" key="11">
    <source>
        <dbReference type="EMBL" id="SFG99694.1"/>
    </source>
</evidence>
<dbReference type="Proteomes" id="UP000199052">
    <property type="component" value="Unassembled WGS sequence"/>
</dbReference>
<dbReference type="GO" id="GO:0004340">
    <property type="term" value="F:glucokinase activity"/>
    <property type="evidence" value="ECO:0007669"/>
    <property type="project" value="UniProtKB-EC"/>
</dbReference>
<sequence length="353" mass="36153">MSDVREAGQDGPAGTPAAARATADVEDSTGLTGGPTRGLTIGVDVGGTKIAAGLVDSAGKIVAEGRRETPATSPPEIVAAIVEVVKELRSRAEGQEVEAIGVGAAGFVDASRSEVLFAPNLAWRKEPLKEAVQARTSLPTVVENDANAAAWAEFQFGGGRDVDDMILLTIGTGLGGGLVLNGELYRGAFGVGGEVGHFRVVPNGHLCGCGNRGCWEQYASGRALVREARDFARSSPSQADALLALAGGTADRIEGPMVTKAAAAGDTAATELVQDLGRWLGEGIATLAAILDPAVVVIGGGVSEAADLLLEPARNAFWRQLTARGHRPTLEIRPAVLGNEAGIIGAADLARRR</sequence>
<dbReference type="RefSeq" id="WP_378079732.1">
    <property type="nucleotide sequence ID" value="NZ_FOOI01000010.1"/>
</dbReference>
<dbReference type="GO" id="GO:0006096">
    <property type="term" value="P:glycolytic process"/>
    <property type="evidence" value="ECO:0007669"/>
    <property type="project" value="InterPro"/>
</dbReference>
<dbReference type="PROSITE" id="PS01125">
    <property type="entry name" value="ROK"/>
    <property type="match status" value="1"/>
</dbReference>
<dbReference type="InterPro" id="IPR000600">
    <property type="entry name" value="ROK"/>
</dbReference>
<protein>
    <recommendedName>
        <fullName evidence="3">Glucokinase</fullName>
        <ecNumber evidence="2">2.7.1.2</ecNumber>
    </recommendedName>
    <alternativeName>
        <fullName evidence="8">Glucose kinase</fullName>
    </alternativeName>
</protein>
<proteinExistence type="inferred from homology"/>
<evidence type="ECO:0000256" key="8">
    <source>
        <dbReference type="ARBA" id="ARBA00032386"/>
    </source>
</evidence>
<dbReference type="InterPro" id="IPR004654">
    <property type="entry name" value="ROK_glcA"/>
</dbReference>
<dbReference type="InterPro" id="IPR043129">
    <property type="entry name" value="ATPase_NBD"/>
</dbReference>
<evidence type="ECO:0000256" key="3">
    <source>
        <dbReference type="ARBA" id="ARBA00014701"/>
    </source>
</evidence>
<keyword evidence="6 11" id="KW-0418">Kinase</keyword>
<dbReference type="NCBIfam" id="TIGR00744">
    <property type="entry name" value="ROK_glcA_fam"/>
    <property type="match status" value="1"/>
</dbReference>
<keyword evidence="13" id="KW-1185">Reference proteome</keyword>
<dbReference type="GO" id="GO:0005524">
    <property type="term" value="F:ATP binding"/>
    <property type="evidence" value="ECO:0007669"/>
    <property type="project" value="UniProtKB-KW"/>
</dbReference>
<dbReference type="EMBL" id="JACBZA010000001">
    <property type="protein sequence ID" value="NYH82617.1"/>
    <property type="molecule type" value="Genomic_DNA"/>
</dbReference>
<dbReference type="PANTHER" id="PTHR18964:SF173">
    <property type="entry name" value="GLUCOKINASE"/>
    <property type="match status" value="1"/>
</dbReference>
<reference evidence="11 12" key="1">
    <citation type="submission" date="2016-10" db="EMBL/GenBank/DDBJ databases">
        <authorList>
            <person name="de Groot N.N."/>
        </authorList>
    </citation>
    <scope>NUCLEOTIDE SEQUENCE [LARGE SCALE GENOMIC DNA]</scope>
    <source>
        <strain evidence="11 12">CPCC 202808</strain>
    </source>
</reference>
<evidence type="ECO:0000313" key="12">
    <source>
        <dbReference type="Proteomes" id="UP000199052"/>
    </source>
</evidence>
<name>A0A1I2WEG9_9ACTN</name>
<feature type="region of interest" description="Disordered" evidence="9">
    <location>
        <begin position="1"/>
        <end position="39"/>
    </location>
</feature>
<evidence type="ECO:0000256" key="5">
    <source>
        <dbReference type="ARBA" id="ARBA00022741"/>
    </source>
</evidence>
<feature type="compositionally biased region" description="Low complexity" evidence="9">
    <location>
        <begin position="10"/>
        <end position="22"/>
    </location>
</feature>
<evidence type="ECO:0000313" key="13">
    <source>
        <dbReference type="Proteomes" id="UP000533017"/>
    </source>
</evidence>
<evidence type="ECO:0000256" key="6">
    <source>
        <dbReference type="ARBA" id="ARBA00022777"/>
    </source>
</evidence>
<dbReference type="EMBL" id="FOOI01000010">
    <property type="protein sequence ID" value="SFG99694.1"/>
    <property type="molecule type" value="Genomic_DNA"/>
</dbReference>
<dbReference type="Gene3D" id="3.30.420.40">
    <property type="match status" value="2"/>
</dbReference>
<evidence type="ECO:0000256" key="1">
    <source>
        <dbReference type="ARBA" id="ARBA00006479"/>
    </source>
</evidence>
<evidence type="ECO:0000256" key="7">
    <source>
        <dbReference type="ARBA" id="ARBA00022840"/>
    </source>
</evidence>
<keyword evidence="5" id="KW-0547">Nucleotide-binding</keyword>
<evidence type="ECO:0000256" key="4">
    <source>
        <dbReference type="ARBA" id="ARBA00022679"/>
    </source>
</evidence>
<dbReference type="AlphaFoldDB" id="A0A1I2WEG9"/>
<comment type="similarity">
    <text evidence="1">Belongs to the ROK (NagC/XylR) family.</text>
</comment>
<evidence type="ECO:0000256" key="9">
    <source>
        <dbReference type="SAM" id="MobiDB-lite"/>
    </source>
</evidence>
<evidence type="ECO:0000256" key="2">
    <source>
        <dbReference type="ARBA" id="ARBA00012323"/>
    </source>
</evidence>
<organism evidence="11 12">
    <name type="scientific">Actinopolymorpha cephalotaxi</name>
    <dbReference type="NCBI Taxonomy" id="504797"/>
    <lineage>
        <taxon>Bacteria</taxon>
        <taxon>Bacillati</taxon>
        <taxon>Actinomycetota</taxon>
        <taxon>Actinomycetes</taxon>
        <taxon>Propionibacteriales</taxon>
        <taxon>Actinopolymorphaceae</taxon>
        <taxon>Actinopolymorpha</taxon>
    </lineage>
</organism>
<dbReference type="Proteomes" id="UP000533017">
    <property type="component" value="Unassembled WGS sequence"/>
</dbReference>
<dbReference type="EC" id="2.7.1.2" evidence="2"/>
<keyword evidence="7" id="KW-0067">ATP-binding</keyword>
<reference evidence="10 13" key="2">
    <citation type="submission" date="2020-07" db="EMBL/GenBank/DDBJ databases">
        <title>Sequencing the genomes of 1000 actinobacteria strains.</title>
        <authorList>
            <person name="Klenk H.-P."/>
        </authorList>
    </citation>
    <scope>NUCLEOTIDE SEQUENCE [LARGE SCALE GENOMIC DNA]</scope>
    <source>
        <strain evidence="10 13">DSM 45117</strain>
    </source>
</reference>
<gene>
    <name evidence="10" type="ORF">FHR37_001468</name>
    <name evidence="11" type="ORF">SAMN05421678_110230</name>
</gene>
<dbReference type="PANTHER" id="PTHR18964">
    <property type="entry name" value="ROK (REPRESSOR, ORF, KINASE) FAMILY"/>
    <property type="match status" value="1"/>
</dbReference>
<evidence type="ECO:0000313" key="10">
    <source>
        <dbReference type="EMBL" id="NYH82617.1"/>
    </source>
</evidence>